<evidence type="ECO:0000313" key="1">
    <source>
        <dbReference type="EMBL" id="KAL0944952.1"/>
    </source>
</evidence>
<reference evidence="1 2" key="1">
    <citation type="journal article" date="2020" name="Phytopathology">
        <title>Genome Sequence Resources of Colletotrichum truncatum, C. plurivorum, C. musicola, and C. sojae: Four Species Pathogenic to Soybean (Glycine max).</title>
        <authorList>
            <person name="Rogerio F."/>
            <person name="Boufleur T.R."/>
            <person name="Ciampi-Guillardi M."/>
            <person name="Sukno S.A."/>
            <person name="Thon M.R."/>
            <person name="Massola Junior N.S."/>
            <person name="Baroncelli R."/>
        </authorList>
    </citation>
    <scope>NUCLEOTIDE SEQUENCE [LARGE SCALE GENOMIC DNA]</scope>
    <source>
        <strain evidence="1 2">CMES1059</strain>
    </source>
</reference>
<evidence type="ECO:0000313" key="2">
    <source>
        <dbReference type="Proteomes" id="UP000805649"/>
    </source>
</evidence>
<keyword evidence="2" id="KW-1185">Reference proteome</keyword>
<protein>
    <submittedName>
        <fullName evidence="1">Uncharacterized protein</fullName>
    </submittedName>
</protein>
<dbReference type="EMBL" id="VUJX02000001">
    <property type="protein sequence ID" value="KAL0944952.1"/>
    <property type="molecule type" value="Genomic_DNA"/>
</dbReference>
<sequence>MATSQEIRNIALIAKAAISKIDPTKFDVNKNTKAEEIISTIHGRWDEHLKEKATERLRREQDISRVQRRNTENIDLEAGNALNAILSRAGNGHDQPIPDVKNSSGFGRYYQGLIREDIEHDSMMAERHEAINSRRRPQAKHLYIIHIGWTKKTKDEVDEACWAVEESFGPYSLLKNNCQHFVRLLANAIVAEKSQDWDWFQALVQQRGDYAGPEGLGPPAGLARLWIKKLEEFRKTGHGHDPTLTASIEAQTKVLNVYLAGMMGQINQAFTTIGRNAMMADQAAGGAAIG</sequence>
<accession>A0ACC3ZLE7</accession>
<gene>
    <name evidence="1" type="ORF">CTRU02_202839</name>
</gene>
<dbReference type="Proteomes" id="UP000805649">
    <property type="component" value="Unassembled WGS sequence"/>
</dbReference>
<organism evidence="1 2">
    <name type="scientific">Colletotrichum truncatum</name>
    <name type="common">Anthracnose fungus</name>
    <name type="synonym">Colletotrichum capsici</name>
    <dbReference type="NCBI Taxonomy" id="5467"/>
    <lineage>
        <taxon>Eukaryota</taxon>
        <taxon>Fungi</taxon>
        <taxon>Dikarya</taxon>
        <taxon>Ascomycota</taxon>
        <taxon>Pezizomycotina</taxon>
        <taxon>Sordariomycetes</taxon>
        <taxon>Hypocreomycetidae</taxon>
        <taxon>Glomerellales</taxon>
        <taxon>Glomerellaceae</taxon>
        <taxon>Colletotrichum</taxon>
        <taxon>Colletotrichum truncatum species complex</taxon>
    </lineage>
</organism>
<comment type="caution">
    <text evidence="1">The sequence shown here is derived from an EMBL/GenBank/DDBJ whole genome shotgun (WGS) entry which is preliminary data.</text>
</comment>
<proteinExistence type="predicted"/>
<name>A0ACC3ZLE7_COLTU</name>